<name>R4KBK6_CLOPA</name>
<dbReference type="HOGENOM" id="CLU_036604_13_1_9"/>
<keyword evidence="4" id="KW-0808">Transferase</keyword>
<evidence type="ECO:0000256" key="3">
    <source>
        <dbReference type="ARBA" id="ARBA00022629"/>
    </source>
</evidence>
<comment type="similarity">
    <text evidence="2">Belongs to the ROK (NagC/XylR) family.</text>
</comment>
<dbReference type="SUPFAM" id="SSF53067">
    <property type="entry name" value="Actin-like ATPase domain"/>
    <property type="match status" value="1"/>
</dbReference>
<dbReference type="InterPro" id="IPR043129">
    <property type="entry name" value="ATPase_NBD"/>
</dbReference>
<evidence type="ECO:0000256" key="2">
    <source>
        <dbReference type="ARBA" id="ARBA00006479"/>
    </source>
</evidence>
<keyword evidence="4" id="KW-0418">Kinase</keyword>
<dbReference type="Gene3D" id="1.10.10.10">
    <property type="entry name" value="Winged helix-like DNA-binding domain superfamily/Winged helix DNA-binding domain"/>
    <property type="match status" value="1"/>
</dbReference>
<dbReference type="SUPFAM" id="SSF46785">
    <property type="entry name" value="Winged helix' DNA-binding domain"/>
    <property type="match status" value="1"/>
</dbReference>
<dbReference type="GO" id="GO:0016301">
    <property type="term" value="F:kinase activity"/>
    <property type="evidence" value="ECO:0007669"/>
    <property type="project" value="UniProtKB-KW"/>
</dbReference>
<dbReference type="KEGG" id="cpas:Clopa_4354"/>
<comment type="function">
    <text evidence="1">Transcriptional repressor of xylose-utilizing enzymes.</text>
</comment>
<evidence type="ECO:0000313" key="4">
    <source>
        <dbReference type="EMBL" id="AGK99071.1"/>
    </source>
</evidence>
<protein>
    <submittedName>
        <fullName evidence="4">Transcriptional regulator/sugar kinase</fullName>
    </submittedName>
</protein>
<dbReference type="AlphaFoldDB" id="R4KBK6"/>
<evidence type="ECO:0000313" key="5">
    <source>
        <dbReference type="Proteomes" id="UP000013523"/>
    </source>
</evidence>
<keyword evidence="3" id="KW-0859">Xylose metabolism</keyword>
<evidence type="ECO:0000256" key="1">
    <source>
        <dbReference type="ARBA" id="ARBA00002486"/>
    </source>
</evidence>
<dbReference type="Pfam" id="PF00480">
    <property type="entry name" value="ROK"/>
    <property type="match status" value="1"/>
</dbReference>
<organism evidence="4 5">
    <name type="scientific">Clostridium pasteurianum BC1</name>
    <dbReference type="NCBI Taxonomy" id="86416"/>
    <lineage>
        <taxon>Bacteria</taxon>
        <taxon>Bacillati</taxon>
        <taxon>Bacillota</taxon>
        <taxon>Clostridia</taxon>
        <taxon>Eubacteriales</taxon>
        <taxon>Clostridiaceae</taxon>
        <taxon>Clostridium</taxon>
    </lineage>
</organism>
<dbReference type="STRING" id="86416.Clopa_4354"/>
<dbReference type="InterPro" id="IPR036388">
    <property type="entry name" value="WH-like_DNA-bd_sf"/>
</dbReference>
<keyword evidence="5" id="KW-1185">Reference proteome</keyword>
<dbReference type="eggNOG" id="COG1940">
    <property type="taxonomic scope" value="Bacteria"/>
</dbReference>
<dbReference type="EMBL" id="CP003261">
    <property type="protein sequence ID" value="AGK99071.1"/>
    <property type="molecule type" value="Genomic_DNA"/>
</dbReference>
<sequence>MTKVIDTLKNMNRDGKNIFSILQKNGPLTKAQIMDLTKLKLTTLNRIIKPIIDEKLIVEASIGESTGGRRPSLYDVNMTDYAFIGIDISRIYTQVIFADFKLNIIHKERFSMDSSYSPEKTVDRITDICKNAIHMAELMNKELIAVGLGTVGPMDIYKGIMKSPANFMSKGWTGTPIKEMLQKNLNLEVYMDNGANAAVTVEYLFGYGKNLKNIAYFNFGIGIRTGAISDGNIVRTINDAEDAFAHMVIDVDGEKCICGNYGCVECYSSIKSITKNFKKRIAMGESTKIQKSIDDINYIDISLAAQNGDNVSEEVIKKAAEIFGTGLSNFINLLNPELIILSGPLIMVSELFYKISVATAKQKCYLSKHSNIFFNRGGYFKENAISAGAAAMAIENLLRE</sequence>
<dbReference type="InterPro" id="IPR000600">
    <property type="entry name" value="ROK"/>
</dbReference>
<proteinExistence type="inferred from homology"/>
<dbReference type="PANTHER" id="PTHR18964">
    <property type="entry name" value="ROK (REPRESSOR, ORF, KINASE) FAMILY"/>
    <property type="match status" value="1"/>
</dbReference>
<dbReference type="Gene3D" id="3.30.420.40">
    <property type="match status" value="2"/>
</dbReference>
<dbReference type="InterPro" id="IPR036390">
    <property type="entry name" value="WH_DNA-bd_sf"/>
</dbReference>
<keyword evidence="3" id="KW-0119">Carbohydrate metabolism</keyword>
<gene>
    <name evidence="4" type="ORF">Clopa_4354</name>
</gene>
<reference evidence="4 5" key="1">
    <citation type="submission" date="2012-01" db="EMBL/GenBank/DDBJ databases">
        <title>Complete sequence of chromosome of Clostridium pasteurianum BC1.</title>
        <authorList>
            <consortium name="US DOE Joint Genome Institute"/>
            <person name="Lucas S."/>
            <person name="Han J."/>
            <person name="Lapidus A."/>
            <person name="Cheng J.-F."/>
            <person name="Goodwin L."/>
            <person name="Pitluck S."/>
            <person name="Peters L."/>
            <person name="Mikhailova N."/>
            <person name="Teshima H."/>
            <person name="Detter J.C."/>
            <person name="Han C."/>
            <person name="Tapia R."/>
            <person name="Land M."/>
            <person name="Hauser L."/>
            <person name="Kyrpides N."/>
            <person name="Ivanova N."/>
            <person name="Pagani I."/>
            <person name="Dunn J."/>
            <person name="Taghavi S."/>
            <person name="Francis A."/>
            <person name="van der Lelie D."/>
            <person name="Woyke T."/>
        </authorList>
    </citation>
    <scope>NUCLEOTIDE SEQUENCE [LARGE SCALE GENOMIC DNA]</scope>
    <source>
        <strain evidence="4 5">BC1</strain>
    </source>
</reference>
<dbReference type="PANTHER" id="PTHR18964:SF149">
    <property type="entry name" value="BIFUNCTIONAL UDP-N-ACETYLGLUCOSAMINE 2-EPIMERASE_N-ACETYLMANNOSAMINE KINASE"/>
    <property type="match status" value="1"/>
</dbReference>
<dbReference type="RefSeq" id="WP_015617345.1">
    <property type="nucleotide sequence ID" value="NC_021182.1"/>
</dbReference>
<accession>R4KBK6</accession>
<dbReference type="eggNOG" id="COG3355">
    <property type="taxonomic scope" value="Bacteria"/>
</dbReference>
<dbReference type="PATRIC" id="fig|86416.3.peg.4365"/>
<dbReference type="GO" id="GO:0042732">
    <property type="term" value="P:D-xylose metabolic process"/>
    <property type="evidence" value="ECO:0007669"/>
    <property type="project" value="UniProtKB-KW"/>
</dbReference>
<dbReference type="OrthoDB" id="9796533at2"/>
<dbReference type="Proteomes" id="UP000013523">
    <property type="component" value="Chromosome"/>
</dbReference>